<dbReference type="Proteomes" id="UP000179059">
    <property type="component" value="Unassembled WGS sequence"/>
</dbReference>
<keyword evidence="1" id="KW-0812">Transmembrane</keyword>
<dbReference type="AlphaFoldDB" id="A0A1G2C8Y9"/>
<name>A0A1G2C8Y9_9BACT</name>
<feature type="transmembrane region" description="Helical" evidence="1">
    <location>
        <begin position="20"/>
        <end position="39"/>
    </location>
</feature>
<comment type="caution">
    <text evidence="2">The sequence shown here is derived from an EMBL/GenBank/DDBJ whole genome shotgun (WGS) entry which is preliminary data.</text>
</comment>
<organism evidence="2 3">
    <name type="scientific">Candidatus Liptonbacteria bacterium RIFCSPHIGHO2_01_FULL_57_28</name>
    <dbReference type="NCBI Taxonomy" id="1798647"/>
    <lineage>
        <taxon>Bacteria</taxon>
        <taxon>Candidatus Liptoniibacteriota</taxon>
    </lineage>
</organism>
<evidence type="ECO:0000313" key="3">
    <source>
        <dbReference type="Proteomes" id="UP000179059"/>
    </source>
</evidence>
<evidence type="ECO:0000256" key="1">
    <source>
        <dbReference type="SAM" id="Phobius"/>
    </source>
</evidence>
<protein>
    <submittedName>
        <fullName evidence="2">Uncharacterized protein</fullName>
    </submittedName>
</protein>
<gene>
    <name evidence="2" type="ORF">A2855_00370</name>
</gene>
<proteinExistence type="predicted"/>
<accession>A0A1G2C8Y9</accession>
<dbReference type="STRING" id="1798647.A2855_00370"/>
<sequence>MAIVVEEEQQNSGGGGLIKLFAWVVIIVVIIVAVYYVFFRRPDLVEQATPGATSTQALSKIELKPDEVINSERFQALRSYVQPIEPRGGGRTNPFLGNF</sequence>
<keyword evidence="1" id="KW-1133">Transmembrane helix</keyword>
<keyword evidence="1" id="KW-0472">Membrane</keyword>
<dbReference type="EMBL" id="MHKX01000027">
    <property type="protein sequence ID" value="OGY97676.1"/>
    <property type="molecule type" value="Genomic_DNA"/>
</dbReference>
<reference evidence="2 3" key="1">
    <citation type="journal article" date="2016" name="Nat. Commun.">
        <title>Thousands of microbial genomes shed light on interconnected biogeochemical processes in an aquifer system.</title>
        <authorList>
            <person name="Anantharaman K."/>
            <person name="Brown C.T."/>
            <person name="Hug L.A."/>
            <person name="Sharon I."/>
            <person name="Castelle C.J."/>
            <person name="Probst A.J."/>
            <person name="Thomas B.C."/>
            <person name="Singh A."/>
            <person name="Wilkins M.J."/>
            <person name="Karaoz U."/>
            <person name="Brodie E.L."/>
            <person name="Williams K.H."/>
            <person name="Hubbard S.S."/>
            <person name="Banfield J.F."/>
        </authorList>
    </citation>
    <scope>NUCLEOTIDE SEQUENCE [LARGE SCALE GENOMIC DNA]</scope>
</reference>
<evidence type="ECO:0000313" key="2">
    <source>
        <dbReference type="EMBL" id="OGY97676.1"/>
    </source>
</evidence>